<feature type="transmembrane region" description="Helical" evidence="8">
    <location>
        <begin position="258"/>
        <end position="275"/>
    </location>
</feature>
<evidence type="ECO:0000256" key="1">
    <source>
        <dbReference type="ARBA" id="ARBA00004651"/>
    </source>
</evidence>
<evidence type="ECO:0000256" key="3">
    <source>
        <dbReference type="ARBA" id="ARBA00022448"/>
    </source>
</evidence>
<dbReference type="HOGENOM" id="CLU_021628_0_0_11"/>
<name>E3H0S4_ROTDC</name>
<protein>
    <recommendedName>
        <fullName evidence="8">L-lactate permease</fullName>
    </recommendedName>
</protein>
<accession>E3H0S4</accession>
<feature type="transmembrane region" description="Helical" evidence="8">
    <location>
        <begin position="539"/>
        <end position="558"/>
    </location>
</feature>
<keyword evidence="7 8" id="KW-0472">Membrane</keyword>
<dbReference type="EMBL" id="CP002280">
    <property type="protein sequence ID" value="ADP41091.1"/>
    <property type="molecule type" value="Genomic_DNA"/>
</dbReference>
<comment type="function">
    <text evidence="8">Uptake of L-lactate across the membrane. Can also transport D-lactate and glycolate.</text>
</comment>
<dbReference type="GO" id="GO:0005886">
    <property type="term" value="C:plasma membrane"/>
    <property type="evidence" value="ECO:0007669"/>
    <property type="project" value="UniProtKB-SubCell"/>
</dbReference>
<feature type="transmembrane region" description="Helical" evidence="8">
    <location>
        <begin position="74"/>
        <end position="96"/>
    </location>
</feature>
<dbReference type="NCBIfam" id="TIGR00795">
    <property type="entry name" value="lctP"/>
    <property type="match status" value="1"/>
</dbReference>
<keyword evidence="6 8" id="KW-1133">Transmembrane helix</keyword>
<dbReference type="Pfam" id="PF02652">
    <property type="entry name" value="Lactate_perm"/>
    <property type="match status" value="1"/>
</dbReference>
<feature type="transmembrane region" description="Helical" evidence="8">
    <location>
        <begin position="200"/>
        <end position="218"/>
    </location>
</feature>
<feature type="transmembrane region" description="Helical" evidence="8">
    <location>
        <begin position="20"/>
        <end position="40"/>
    </location>
</feature>
<evidence type="ECO:0000256" key="8">
    <source>
        <dbReference type="RuleBase" id="RU365092"/>
    </source>
</evidence>
<dbReference type="Proteomes" id="UP000000387">
    <property type="component" value="Chromosome"/>
</dbReference>
<organism evidence="9 10">
    <name type="scientific">Rothia dentocariosa (strain ATCC 17931 / CDC X599 / XDIA)</name>
    <dbReference type="NCBI Taxonomy" id="762948"/>
    <lineage>
        <taxon>Bacteria</taxon>
        <taxon>Bacillati</taxon>
        <taxon>Actinomycetota</taxon>
        <taxon>Actinomycetes</taxon>
        <taxon>Micrococcales</taxon>
        <taxon>Micrococcaceae</taxon>
        <taxon>Rothia</taxon>
    </lineage>
</organism>
<feature type="transmembrane region" description="Helical" evidence="8">
    <location>
        <begin position="419"/>
        <end position="437"/>
    </location>
</feature>
<dbReference type="InterPro" id="IPR003804">
    <property type="entry name" value="Lactate_perm"/>
</dbReference>
<gene>
    <name evidence="9" type="primary">lctP</name>
    <name evidence="9" type="ordered locus">HMPREF0733_11634</name>
</gene>
<feature type="transmembrane region" description="Helical" evidence="8">
    <location>
        <begin position="312"/>
        <end position="330"/>
    </location>
</feature>
<evidence type="ECO:0000256" key="2">
    <source>
        <dbReference type="ARBA" id="ARBA00010100"/>
    </source>
</evidence>
<dbReference type="GO" id="GO:0015295">
    <property type="term" value="F:solute:proton symporter activity"/>
    <property type="evidence" value="ECO:0007669"/>
    <property type="project" value="TreeGrafter"/>
</dbReference>
<keyword evidence="3 8" id="KW-0813">Transport</keyword>
<dbReference type="PANTHER" id="PTHR30003">
    <property type="entry name" value="L-LACTATE PERMEASE"/>
    <property type="match status" value="1"/>
</dbReference>
<comment type="similarity">
    <text evidence="2 8">Belongs to the lactate permease family.</text>
</comment>
<evidence type="ECO:0000256" key="4">
    <source>
        <dbReference type="ARBA" id="ARBA00022475"/>
    </source>
</evidence>
<dbReference type="GO" id="GO:0015129">
    <property type="term" value="F:lactate transmembrane transporter activity"/>
    <property type="evidence" value="ECO:0007669"/>
    <property type="project" value="UniProtKB-UniRule"/>
</dbReference>
<evidence type="ECO:0000313" key="9">
    <source>
        <dbReference type="EMBL" id="ADP41091.1"/>
    </source>
</evidence>
<keyword evidence="4 8" id="KW-1003">Cell membrane</keyword>
<proteinExistence type="inferred from homology"/>
<feature type="transmembrane region" description="Helical" evidence="8">
    <location>
        <begin position="443"/>
        <end position="468"/>
    </location>
</feature>
<evidence type="ECO:0000256" key="5">
    <source>
        <dbReference type="ARBA" id="ARBA00022692"/>
    </source>
</evidence>
<sequence>MSRKGKTMWQQVYDPLNSTMLSALVAVIPIVFFLLGLTILKLSGIKAAIISLALALGIGIFVFGLPVGAGAGSILYGFLAGLWPIGWIVLMAVWLYRITVRSGHFDIVRSSISAISTDQRIQMLLIAFCFGGFLEGAAGFGIPIAICAALLVSLGFNPLKAAMFALVANVSSGAYGAIGIPVSTGAEKGSIPLAELSANMVPVLQIFAMLIPVLMVVIQDGIRGLRETGLVALIVGAVYSGGQSLLLLTLGNPELVDIIPPLLSLIVLALIMRAWQPKHIFREPTAPSLEEVQAQGETKHTSGEIFKAWSPFIYLSVAILLWSTVLKPVFAKAAKAGESDGPLGFTNILVNVPGIHGAIEQVAPIAKNPTPVKAVFTWNILGASGTAILVAVIITVLFSSISWKAAFEELGGAWKQLQTPIIMICLVMSVANVMNYAGMISSIALAVATVGTFFPFFSPIIGWIGVFVTGSVVNNNILFAGLQSTTAHQIGVNPTLLVASNTAGGVMAKIVSPQSIAIAAASVESSGQESKITSMAIKYSAILLVLTCVWVYLLSLVVH</sequence>
<feature type="transmembrane region" description="Helical" evidence="8">
    <location>
        <begin position="376"/>
        <end position="398"/>
    </location>
</feature>
<evidence type="ECO:0000313" key="10">
    <source>
        <dbReference type="Proteomes" id="UP000000387"/>
    </source>
</evidence>
<comment type="subcellular location">
    <subcellularLocation>
        <location evidence="1 8">Cell membrane</location>
        <topology evidence="1 8">Multi-pass membrane protein</topology>
    </subcellularLocation>
</comment>
<evidence type="ECO:0000256" key="7">
    <source>
        <dbReference type="ARBA" id="ARBA00023136"/>
    </source>
</evidence>
<dbReference type="eggNOG" id="COG1620">
    <property type="taxonomic scope" value="Bacteria"/>
</dbReference>
<reference evidence="10" key="1">
    <citation type="submission" date="2010-10" db="EMBL/GenBank/DDBJ databases">
        <title>The complete genome of Rothia dentocariosa ATCC 17931.</title>
        <authorList>
            <person name="Muzny D."/>
            <person name="Qin X."/>
            <person name="Buhay C."/>
            <person name="Dugan-Rocha S."/>
            <person name="Ding Y."/>
            <person name="Chen G."/>
            <person name="Hawes A."/>
            <person name="Holder M."/>
            <person name="Jhangiani S."/>
            <person name="Johnson A."/>
            <person name="Khan Z."/>
            <person name="Li Z."/>
            <person name="Liu W."/>
            <person name="Liu X."/>
            <person name="Perez L."/>
            <person name="Shen H."/>
            <person name="Wang Q."/>
            <person name="Watt J."/>
            <person name="Xi L."/>
            <person name="Xin Y."/>
            <person name="Zhou J."/>
            <person name="Deng J."/>
            <person name="Jiang H."/>
            <person name="Liu Y."/>
            <person name="Qu J."/>
            <person name="Song X.-Z."/>
            <person name="Zhang L."/>
            <person name="Villasana D."/>
            <person name="Johnson A."/>
            <person name="Liu J."/>
            <person name="Liyanage D."/>
            <person name="Lorensuhewa L."/>
            <person name="Robinson T."/>
            <person name="Song A."/>
            <person name="Song B.-B."/>
            <person name="Dinh H."/>
            <person name="Thornton R."/>
            <person name="Coyle M."/>
            <person name="Francisco L."/>
            <person name="Jackson L."/>
            <person name="Javaid M."/>
            <person name="Korchina V."/>
            <person name="Kovar C."/>
            <person name="Mata R."/>
            <person name="Mathew T."/>
            <person name="Ngo R."/>
            <person name="Nguyen L."/>
            <person name="Nguyen N."/>
            <person name="Okwuonu G."/>
            <person name="Ongeri F."/>
            <person name="Pham C."/>
            <person name="Simmons D."/>
            <person name="Wilczek-Boney K."/>
            <person name="Hale W."/>
            <person name="Jakkamsetti A."/>
            <person name="Pham P."/>
            <person name="Ruth R."/>
            <person name="San Lucas F."/>
            <person name="Warren J."/>
            <person name="Zhang J."/>
            <person name="Zhao Z."/>
            <person name="Zhou C."/>
            <person name="Zhu D."/>
            <person name="Lee S."/>
            <person name="Bess C."/>
            <person name="Blankenburg K."/>
            <person name="Forbes L."/>
            <person name="Fu Q."/>
            <person name="Gubbala S."/>
            <person name="Hirani K."/>
            <person name="Jayaseelan J.C."/>
            <person name="Lara F."/>
            <person name="Munidasa M."/>
            <person name="Palculict T."/>
            <person name="Patil S."/>
            <person name="Pu L.-L."/>
            <person name="Saada N."/>
            <person name="Tang L."/>
            <person name="Weissenberger G."/>
            <person name="Zhu Y."/>
            <person name="Hemphill L."/>
            <person name="Shang Y."/>
            <person name="Youmans B."/>
            <person name="Ayvaz T."/>
            <person name="Ross M."/>
            <person name="Santibanez J."/>
            <person name="Aqrawi P."/>
            <person name="Gross S."/>
            <person name="Joshi V."/>
            <person name="Fowler G."/>
            <person name="Nazareth L."/>
            <person name="Reid J."/>
            <person name="Worley K."/>
            <person name="Petrosino J."/>
            <person name="Highlander S."/>
            <person name="Gibbs R."/>
        </authorList>
    </citation>
    <scope>NUCLEOTIDE SEQUENCE [LARGE SCALE GENOMIC DNA]</scope>
    <source>
        <strain evidence="10">ATCC 17931 / CDC X599 / XDIA</strain>
    </source>
</reference>
<feature type="transmembrane region" description="Helical" evidence="8">
    <location>
        <begin position="123"/>
        <end position="156"/>
    </location>
</feature>
<dbReference type="AlphaFoldDB" id="E3H0S4"/>
<keyword evidence="5 8" id="KW-0812">Transmembrane</keyword>
<dbReference type="KEGG" id="rdn:HMPREF0733_11634"/>
<dbReference type="PANTHER" id="PTHR30003:SF5">
    <property type="entry name" value="L-LACTATE PERMEASE"/>
    <property type="match status" value="1"/>
</dbReference>
<feature type="transmembrane region" description="Helical" evidence="8">
    <location>
        <begin position="47"/>
        <end position="68"/>
    </location>
</feature>
<evidence type="ECO:0000256" key="6">
    <source>
        <dbReference type="ARBA" id="ARBA00022989"/>
    </source>
</evidence>
<feature type="transmembrane region" description="Helical" evidence="8">
    <location>
        <begin position="230"/>
        <end position="252"/>
    </location>
</feature>